<feature type="transmembrane region" description="Helical" evidence="6">
    <location>
        <begin position="122"/>
        <end position="145"/>
    </location>
</feature>
<evidence type="ECO:0000256" key="3">
    <source>
        <dbReference type="ARBA" id="ARBA00022692"/>
    </source>
</evidence>
<evidence type="ECO:0000256" key="6">
    <source>
        <dbReference type="SAM" id="Phobius"/>
    </source>
</evidence>
<dbReference type="AlphaFoldDB" id="A0A061SG51"/>
<feature type="transmembrane region" description="Helical" evidence="6">
    <location>
        <begin position="33"/>
        <end position="50"/>
    </location>
</feature>
<keyword evidence="3 6" id="KW-0812">Transmembrane</keyword>
<keyword evidence="4 6" id="KW-1133">Transmembrane helix</keyword>
<dbReference type="InterPro" id="IPR050307">
    <property type="entry name" value="Sterol_Desaturase_Related"/>
</dbReference>
<protein>
    <submittedName>
        <fullName evidence="8">C-5 sterol desaturase</fullName>
    </submittedName>
</protein>
<evidence type="ECO:0000313" key="8">
    <source>
        <dbReference type="EMBL" id="JAC82044.1"/>
    </source>
</evidence>
<dbReference type="Pfam" id="PF04116">
    <property type="entry name" value="FA_hydroxylase"/>
    <property type="match status" value="1"/>
</dbReference>
<evidence type="ECO:0000259" key="7">
    <source>
        <dbReference type="Pfam" id="PF04116"/>
    </source>
</evidence>
<evidence type="ECO:0000256" key="5">
    <source>
        <dbReference type="ARBA" id="ARBA00023136"/>
    </source>
</evidence>
<keyword evidence="5 6" id="KW-0472">Membrane</keyword>
<dbReference type="GO" id="GO:0016491">
    <property type="term" value="F:oxidoreductase activity"/>
    <property type="evidence" value="ECO:0007669"/>
    <property type="project" value="InterPro"/>
</dbReference>
<accession>A0A061SG51</accession>
<feature type="domain" description="Fatty acid hydroxylase" evidence="7">
    <location>
        <begin position="132"/>
        <end position="265"/>
    </location>
</feature>
<reference evidence="8" key="1">
    <citation type="submission" date="2014-05" db="EMBL/GenBank/DDBJ databases">
        <title>The transcriptome of the halophilic microalga Tetraselmis sp. GSL018 isolated from the Great Salt Lake, Utah.</title>
        <authorList>
            <person name="Jinkerson R.E."/>
            <person name="D'Adamo S."/>
            <person name="Posewitz M.C."/>
        </authorList>
    </citation>
    <scope>NUCLEOTIDE SEQUENCE</scope>
    <source>
        <strain evidence="8">GSL018</strain>
    </source>
</reference>
<comment type="similarity">
    <text evidence="2">Belongs to the sterol desaturase family.</text>
</comment>
<organism evidence="8">
    <name type="scientific">Tetraselmis sp. GSL018</name>
    <dbReference type="NCBI Taxonomy" id="582737"/>
    <lineage>
        <taxon>Eukaryota</taxon>
        <taxon>Viridiplantae</taxon>
        <taxon>Chlorophyta</taxon>
        <taxon>core chlorophytes</taxon>
        <taxon>Chlorodendrophyceae</taxon>
        <taxon>Chlorodendrales</taxon>
        <taxon>Chlorodendraceae</taxon>
        <taxon>Tetraselmis</taxon>
    </lineage>
</organism>
<comment type="subcellular location">
    <subcellularLocation>
        <location evidence="1">Membrane</location>
    </subcellularLocation>
</comment>
<evidence type="ECO:0000256" key="4">
    <source>
        <dbReference type="ARBA" id="ARBA00022989"/>
    </source>
</evidence>
<proteinExistence type="inferred from homology"/>
<name>A0A061SG51_9CHLO</name>
<evidence type="ECO:0000256" key="2">
    <source>
        <dbReference type="ARBA" id="ARBA00009324"/>
    </source>
</evidence>
<evidence type="ECO:0000256" key="1">
    <source>
        <dbReference type="ARBA" id="ARBA00004370"/>
    </source>
</evidence>
<dbReference type="GO" id="GO:0016020">
    <property type="term" value="C:membrane"/>
    <property type="evidence" value="ECO:0007669"/>
    <property type="project" value="UniProtKB-SubCell"/>
</dbReference>
<dbReference type="EMBL" id="GBEZ01003068">
    <property type="protein sequence ID" value="JAC82044.1"/>
    <property type="molecule type" value="Transcribed_RNA"/>
</dbReference>
<dbReference type="InterPro" id="IPR006694">
    <property type="entry name" value="Fatty_acid_hydroxylase"/>
</dbReference>
<sequence>MAATTFHDGGFLFKAVSSAIFFADKLFSLGGEWWMYALFGLAVVLAMELLSASVPRIGSVILTLQGRRNTGLIPARGRHLDALEATDYVFIAFNRLTTPVFTFHAMQFLWQSPRVVWGARDATAASVLLALAAMFVVYDSTYCLFHRALHHRSVYKHVHKHHHRQMAPSRGNVDAVNVHPFEFLPGEYNHLFAIWAVSRAVPVHAGAALLFIVSGGVLASLNHTRLDIASPVLPWLFKVKYHDVHHWDPSVNFGQYTMIWDYVFRSFRAYPGEGGREPSWAPARGVKSQ</sequence>
<dbReference type="GO" id="GO:0005506">
    <property type="term" value="F:iron ion binding"/>
    <property type="evidence" value="ECO:0007669"/>
    <property type="project" value="InterPro"/>
</dbReference>
<dbReference type="GO" id="GO:0008610">
    <property type="term" value="P:lipid biosynthetic process"/>
    <property type="evidence" value="ECO:0007669"/>
    <property type="project" value="InterPro"/>
</dbReference>
<dbReference type="PANTHER" id="PTHR11863">
    <property type="entry name" value="STEROL DESATURASE"/>
    <property type="match status" value="1"/>
</dbReference>
<gene>
    <name evidence="8" type="ORF">TSPGSL018_6578</name>
</gene>